<evidence type="ECO:0000256" key="3">
    <source>
        <dbReference type="ARBA" id="ARBA00023121"/>
    </source>
</evidence>
<keyword evidence="3" id="KW-0446">Lipid-binding</keyword>
<dbReference type="Gene3D" id="1.10.3630.10">
    <property type="entry name" value="yeast vps74-n-term truncation variant domain like"/>
    <property type="match status" value="1"/>
</dbReference>
<evidence type="ECO:0000313" key="6">
    <source>
        <dbReference type="Proteomes" id="UP000184474"/>
    </source>
</evidence>
<proteinExistence type="predicted"/>
<evidence type="ECO:0000256" key="1">
    <source>
        <dbReference type="ARBA" id="ARBA00004255"/>
    </source>
</evidence>
<dbReference type="InterPro" id="IPR038261">
    <property type="entry name" value="GPP34-like_sf"/>
</dbReference>
<accession>A0A1M6J696</accession>
<keyword evidence="4" id="KW-0472">Membrane</keyword>
<evidence type="ECO:0000256" key="2">
    <source>
        <dbReference type="ARBA" id="ARBA00023034"/>
    </source>
</evidence>
<organism evidence="5 6">
    <name type="scientific">Reichenbachiella agariperforans</name>
    <dbReference type="NCBI Taxonomy" id="156994"/>
    <lineage>
        <taxon>Bacteria</taxon>
        <taxon>Pseudomonadati</taxon>
        <taxon>Bacteroidota</taxon>
        <taxon>Cytophagia</taxon>
        <taxon>Cytophagales</taxon>
        <taxon>Reichenbachiellaceae</taxon>
        <taxon>Reichenbachiella</taxon>
    </lineage>
</organism>
<evidence type="ECO:0000256" key="4">
    <source>
        <dbReference type="ARBA" id="ARBA00023136"/>
    </source>
</evidence>
<dbReference type="STRING" id="156994.SAMN04488028_10160"/>
<evidence type="ECO:0000313" key="5">
    <source>
        <dbReference type="EMBL" id="SHJ42216.1"/>
    </source>
</evidence>
<reference evidence="6" key="1">
    <citation type="submission" date="2016-11" db="EMBL/GenBank/DDBJ databases">
        <authorList>
            <person name="Varghese N."/>
            <person name="Submissions S."/>
        </authorList>
    </citation>
    <scope>NUCLEOTIDE SEQUENCE [LARGE SCALE GENOMIC DNA]</scope>
    <source>
        <strain evidence="6">DSM 26134</strain>
    </source>
</reference>
<sequence>MKLSLAEGLMLIALDDEEGRLLAAAEHSIDHGILAIVILELSLIKRVSFDGGKVVIKDTTGTGNKVLDNVLKALGGGGSTLPDTIKKLVGSFEHIQDDVIELLVQRGILKVESTKLLWIPVSERMDNANYAFEQEIRDTLKAVVQSGKKPTPAIVILMSVIHNCGILEEVFKEKDQLIDAVKVAKDVAASGYVDDNTKVALESLKGHFSSL</sequence>
<gene>
    <name evidence="5" type="ORF">SAMN04488028_10160</name>
</gene>
<dbReference type="GO" id="GO:0012505">
    <property type="term" value="C:endomembrane system"/>
    <property type="evidence" value="ECO:0007669"/>
    <property type="project" value="UniProtKB-ARBA"/>
</dbReference>
<name>A0A1M6J696_REIAG</name>
<keyword evidence="2" id="KW-0333">Golgi apparatus</keyword>
<protein>
    <submittedName>
        <fullName evidence="5">Golgi phosphoprotein 3 (GPP34)</fullName>
    </submittedName>
</protein>
<dbReference type="GO" id="GO:0070273">
    <property type="term" value="F:phosphatidylinositol-4-phosphate binding"/>
    <property type="evidence" value="ECO:0007669"/>
    <property type="project" value="InterPro"/>
</dbReference>
<comment type="subcellular location">
    <subcellularLocation>
        <location evidence="1">Golgi apparatus membrane</location>
        <topology evidence="1">Peripheral membrane protein</topology>
        <orientation evidence="1">Cytoplasmic side</orientation>
    </subcellularLocation>
</comment>
<dbReference type="RefSeq" id="WP_073118367.1">
    <property type="nucleotide sequence ID" value="NZ_FRAA01000001.1"/>
</dbReference>
<dbReference type="Pfam" id="PF05719">
    <property type="entry name" value="GPP34"/>
    <property type="match status" value="1"/>
</dbReference>
<dbReference type="InterPro" id="IPR008628">
    <property type="entry name" value="GPP34-like"/>
</dbReference>
<dbReference type="AlphaFoldDB" id="A0A1M6J696"/>
<keyword evidence="6" id="KW-1185">Reference proteome</keyword>
<dbReference type="EMBL" id="FRAA01000001">
    <property type="protein sequence ID" value="SHJ42216.1"/>
    <property type="molecule type" value="Genomic_DNA"/>
</dbReference>
<dbReference type="Proteomes" id="UP000184474">
    <property type="component" value="Unassembled WGS sequence"/>
</dbReference>
<dbReference type="GO" id="GO:0005737">
    <property type="term" value="C:cytoplasm"/>
    <property type="evidence" value="ECO:0007669"/>
    <property type="project" value="UniProtKB-ARBA"/>
</dbReference>